<dbReference type="OrthoDB" id="3053909at2759"/>
<gene>
    <name evidence="1" type="ORF">GALMADRAFT_106165</name>
</gene>
<sequence>MMKGYLIISLGIRIRILPNPASLEILYSKVVSGALYNFGGRFDPPKCHPNTQTAILKDLVDWLHQPISALNLPTNNTLENPSPMPAKICRTFAQVSCDKGQLSLTFFFSRTSDTGRNDETHSVAALAYDVEKHIPKARPHIYTALLNDPLTLNLSLKSPVNALLVTPLI</sequence>
<dbReference type="STRING" id="685588.A0A067SFM0"/>
<accession>A0A067SFM0</accession>
<dbReference type="EMBL" id="KL142422">
    <property type="protein sequence ID" value="KDR66514.1"/>
    <property type="molecule type" value="Genomic_DNA"/>
</dbReference>
<protein>
    <submittedName>
        <fullName evidence="1">Uncharacterized protein</fullName>
    </submittedName>
</protein>
<reference evidence="2" key="1">
    <citation type="journal article" date="2014" name="Proc. Natl. Acad. Sci. U.S.A.">
        <title>Extensive sampling of basidiomycete genomes demonstrates inadequacy of the white-rot/brown-rot paradigm for wood decay fungi.</title>
        <authorList>
            <person name="Riley R."/>
            <person name="Salamov A.A."/>
            <person name="Brown D.W."/>
            <person name="Nagy L.G."/>
            <person name="Floudas D."/>
            <person name="Held B.W."/>
            <person name="Levasseur A."/>
            <person name="Lombard V."/>
            <person name="Morin E."/>
            <person name="Otillar R."/>
            <person name="Lindquist E.A."/>
            <person name="Sun H."/>
            <person name="LaButti K.M."/>
            <person name="Schmutz J."/>
            <person name="Jabbour D."/>
            <person name="Luo H."/>
            <person name="Baker S.E."/>
            <person name="Pisabarro A.G."/>
            <person name="Walton J.D."/>
            <person name="Blanchette R.A."/>
            <person name="Henrissat B."/>
            <person name="Martin F."/>
            <person name="Cullen D."/>
            <person name="Hibbett D.S."/>
            <person name="Grigoriev I.V."/>
        </authorList>
    </citation>
    <scope>NUCLEOTIDE SEQUENCE [LARGE SCALE GENOMIC DNA]</scope>
    <source>
        <strain evidence="2">CBS 339.88</strain>
    </source>
</reference>
<proteinExistence type="predicted"/>
<evidence type="ECO:0000313" key="1">
    <source>
        <dbReference type="EMBL" id="KDR66514.1"/>
    </source>
</evidence>
<dbReference type="Proteomes" id="UP000027222">
    <property type="component" value="Unassembled WGS sequence"/>
</dbReference>
<organism evidence="1 2">
    <name type="scientific">Galerina marginata (strain CBS 339.88)</name>
    <dbReference type="NCBI Taxonomy" id="685588"/>
    <lineage>
        <taxon>Eukaryota</taxon>
        <taxon>Fungi</taxon>
        <taxon>Dikarya</taxon>
        <taxon>Basidiomycota</taxon>
        <taxon>Agaricomycotina</taxon>
        <taxon>Agaricomycetes</taxon>
        <taxon>Agaricomycetidae</taxon>
        <taxon>Agaricales</taxon>
        <taxon>Agaricineae</taxon>
        <taxon>Strophariaceae</taxon>
        <taxon>Galerina</taxon>
    </lineage>
</organism>
<keyword evidence="2" id="KW-1185">Reference proteome</keyword>
<evidence type="ECO:0000313" key="2">
    <source>
        <dbReference type="Proteomes" id="UP000027222"/>
    </source>
</evidence>
<name>A0A067SFM0_GALM3</name>
<dbReference type="HOGENOM" id="CLU_1578646_0_0_1"/>
<dbReference type="AlphaFoldDB" id="A0A067SFM0"/>